<reference evidence="2" key="1">
    <citation type="submission" date="2018-01" db="EMBL/GenBank/DDBJ databases">
        <title>An insight into the sialome of Amazonian anophelines.</title>
        <authorList>
            <person name="Ribeiro J.M."/>
            <person name="Scarpassa V."/>
            <person name="Calvo E."/>
        </authorList>
    </citation>
    <scope>NUCLEOTIDE SEQUENCE</scope>
    <source>
        <tissue evidence="2">Salivary glands</tissue>
    </source>
</reference>
<protein>
    <submittedName>
        <fullName evidence="2">Putative secreted peptide</fullName>
    </submittedName>
</protein>
<accession>A0A2M3ZVV9</accession>
<evidence type="ECO:0000313" key="2">
    <source>
        <dbReference type="EMBL" id="MBW32528.1"/>
    </source>
</evidence>
<name>A0A2M3ZVV9_9DIPT</name>
<keyword evidence="1" id="KW-0732">Signal</keyword>
<feature type="chain" id="PRO_5014979757" evidence="1">
    <location>
        <begin position="21"/>
        <end position="106"/>
    </location>
</feature>
<evidence type="ECO:0000256" key="1">
    <source>
        <dbReference type="SAM" id="SignalP"/>
    </source>
</evidence>
<dbReference type="AlphaFoldDB" id="A0A2M3ZVV9"/>
<feature type="signal peptide" evidence="1">
    <location>
        <begin position="1"/>
        <end position="20"/>
    </location>
</feature>
<organism evidence="2">
    <name type="scientific">Anopheles braziliensis</name>
    <dbReference type="NCBI Taxonomy" id="58242"/>
    <lineage>
        <taxon>Eukaryota</taxon>
        <taxon>Metazoa</taxon>
        <taxon>Ecdysozoa</taxon>
        <taxon>Arthropoda</taxon>
        <taxon>Hexapoda</taxon>
        <taxon>Insecta</taxon>
        <taxon>Pterygota</taxon>
        <taxon>Neoptera</taxon>
        <taxon>Endopterygota</taxon>
        <taxon>Diptera</taxon>
        <taxon>Nematocera</taxon>
        <taxon>Culicoidea</taxon>
        <taxon>Culicidae</taxon>
        <taxon>Anophelinae</taxon>
        <taxon>Anopheles</taxon>
    </lineage>
</organism>
<sequence length="106" mass="12692">MRRRFICSLKSVAAFRPAIALPCVALPVRDWRWITTFRSNRSKRWLRLKQRWNLTNYRPISTRWKRSSVNRRKTLASLWKLASDHFRPSFPNPSVPIGSWNARVKI</sequence>
<proteinExistence type="predicted"/>
<dbReference type="EMBL" id="GGFM01011777">
    <property type="protein sequence ID" value="MBW32528.1"/>
    <property type="molecule type" value="Transcribed_RNA"/>
</dbReference>